<keyword evidence="3" id="KW-1185">Reference proteome</keyword>
<dbReference type="RefSeq" id="WP_147929080.1">
    <property type="nucleotide sequence ID" value="NZ_VOXD01000002.1"/>
</dbReference>
<name>A0A5C7G0B4_9BACT</name>
<evidence type="ECO:0000313" key="3">
    <source>
        <dbReference type="Proteomes" id="UP000321907"/>
    </source>
</evidence>
<feature type="transmembrane region" description="Helical" evidence="1">
    <location>
        <begin position="9"/>
        <end position="25"/>
    </location>
</feature>
<reference evidence="2 3" key="1">
    <citation type="submission" date="2019-08" db="EMBL/GenBank/DDBJ databases">
        <title>Lewinella sp. strain SSH13 Genome sequencing and assembly.</title>
        <authorList>
            <person name="Kim I."/>
        </authorList>
    </citation>
    <scope>NUCLEOTIDE SEQUENCE [LARGE SCALE GENOMIC DNA]</scope>
    <source>
        <strain evidence="2 3">SSH13</strain>
    </source>
</reference>
<dbReference type="EMBL" id="VOXD01000002">
    <property type="protein sequence ID" value="TXF91540.1"/>
    <property type="molecule type" value="Genomic_DNA"/>
</dbReference>
<feature type="transmembrane region" description="Helical" evidence="1">
    <location>
        <begin position="71"/>
        <end position="91"/>
    </location>
</feature>
<gene>
    <name evidence="2" type="ORF">FUA23_02250</name>
</gene>
<organism evidence="2 3">
    <name type="scientific">Neolewinella aurantiaca</name>
    <dbReference type="NCBI Taxonomy" id="2602767"/>
    <lineage>
        <taxon>Bacteria</taxon>
        <taxon>Pseudomonadati</taxon>
        <taxon>Bacteroidota</taxon>
        <taxon>Saprospiria</taxon>
        <taxon>Saprospirales</taxon>
        <taxon>Lewinellaceae</taxon>
        <taxon>Neolewinella</taxon>
    </lineage>
</organism>
<dbReference type="Proteomes" id="UP000321907">
    <property type="component" value="Unassembled WGS sequence"/>
</dbReference>
<keyword evidence="1" id="KW-0812">Transmembrane</keyword>
<keyword evidence="1" id="KW-0472">Membrane</keyword>
<comment type="caution">
    <text evidence="2">The sequence shown here is derived from an EMBL/GenBank/DDBJ whole genome shotgun (WGS) entry which is preliminary data.</text>
</comment>
<feature type="transmembrane region" description="Helical" evidence="1">
    <location>
        <begin position="31"/>
        <end position="50"/>
    </location>
</feature>
<keyword evidence="1" id="KW-1133">Transmembrane helix</keyword>
<evidence type="ECO:0000256" key="1">
    <source>
        <dbReference type="SAM" id="Phobius"/>
    </source>
</evidence>
<evidence type="ECO:0000313" key="2">
    <source>
        <dbReference type="EMBL" id="TXF91540.1"/>
    </source>
</evidence>
<accession>A0A5C7G0B4</accession>
<sequence length="109" mass="12501">MYLHYAKPYLLLATIITLISWVIVYNKGSAATGRMLYLKLITLVIGLVLLRRRHRSDIFFYQNIGYGERQLLTVIGTADLSVWLVGIIVLINTLPDGDPARQCFFDLWL</sequence>
<dbReference type="AlphaFoldDB" id="A0A5C7G0B4"/>
<proteinExistence type="predicted"/>
<protein>
    <submittedName>
        <fullName evidence="2">Uncharacterized protein</fullName>
    </submittedName>
</protein>